<evidence type="ECO:0000256" key="6">
    <source>
        <dbReference type="ARBA" id="ARBA00023136"/>
    </source>
</evidence>
<keyword evidence="2 7" id="KW-0813">Transport</keyword>
<dbReference type="InterPro" id="IPR001680">
    <property type="entry name" value="WD40_rpt"/>
</dbReference>
<name>A0A6J4V7U5_9BACT</name>
<evidence type="ECO:0000256" key="8">
    <source>
        <dbReference type="SAM" id="MobiDB-lite"/>
    </source>
</evidence>
<feature type="transmembrane region" description="Helical" evidence="7">
    <location>
        <begin position="465"/>
        <end position="490"/>
    </location>
</feature>
<accession>A0A6J4V7U5</accession>
<dbReference type="PROSITE" id="PS50928">
    <property type="entry name" value="ABC_TM1"/>
    <property type="match status" value="1"/>
</dbReference>
<feature type="transmembrane region" description="Helical" evidence="7">
    <location>
        <begin position="47"/>
        <end position="69"/>
    </location>
</feature>
<evidence type="ECO:0000256" key="7">
    <source>
        <dbReference type="RuleBase" id="RU363032"/>
    </source>
</evidence>
<comment type="subcellular location">
    <subcellularLocation>
        <location evidence="1 7">Cell membrane</location>
        <topology evidence="1 7">Multi-pass membrane protein</topology>
    </subcellularLocation>
</comment>
<dbReference type="GO" id="GO:0005886">
    <property type="term" value="C:plasma membrane"/>
    <property type="evidence" value="ECO:0007669"/>
    <property type="project" value="UniProtKB-SubCell"/>
</dbReference>
<feature type="domain" description="ABC transmembrane type-1" evidence="9">
    <location>
        <begin position="469"/>
        <end position="685"/>
    </location>
</feature>
<keyword evidence="5 7" id="KW-1133">Transmembrane helix</keyword>
<dbReference type="EMBL" id="CADCWJ010000545">
    <property type="protein sequence ID" value="CAA9571726.1"/>
    <property type="molecule type" value="Genomic_DNA"/>
</dbReference>
<evidence type="ECO:0000256" key="4">
    <source>
        <dbReference type="ARBA" id="ARBA00022692"/>
    </source>
</evidence>
<dbReference type="InterPro" id="IPR002372">
    <property type="entry name" value="PQQ_rpt_dom"/>
</dbReference>
<dbReference type="CDD" id="cd06261">
    <property type="entry name" value="TM_PBP2"/>
    <property type="match status" value="1"/>
</dbReference>
<comment type="similarity">
    <text evidence="7">Belongs to the binding-protein-dependent transport system permease family.</text>
</comment>
<evidence type="ECO:0000313" key="10">
    <source>
        <dbReference type="EMBL" id="CAA9571726.1"/>
    </source>
</evidence>
<dbReference type="AlphaFoldDB" id="A0A6J4V7U5"/>
<feature type="region of interest" description="Disordered" evidence="8">
    <location>
        <begin position="1"/>
        <end position="29"/>
    </location>
</feature>
<dbReference type="InterPro" id="IPR050809">
    <property type="entry name" value="UgpAE/MalFG_permease"/>
</dbReference>
<dbReference type="Gene3D" id="2.130.10.10">
    <property type="entry name" value="YVTN repeat-like/Quinoprotein amine dehydrogenase"/>
    <property type="match status" value="1"/>
</dbReference>
<dbReference type="GO" id="GO:0055085">
    <property type="term" value="P:transmembrane transport"/>
    <property type="evidence" value="ECO:0007669"/>
    <property type="project" value="InterPro"/>
</dbReference>
<feature type="transmembrane region" description="Helical" evidence="7">
    <location>
        <begin position="502"/>
        <end position="526"/>
    </location>
</feature>
<evidence type="ECO:0000256" key="2">
    <source>
        <dbReference type="ARBA" id="ARBA00022448"/>
    </source>
</evidence>
<evidence type="ECO:0000259" key="9">
    <source>
        <dbReference type="PROSITE" id="PS50928"/>
    </source>
</evidence>
<dbReference type="PANTHER" id="PTHR43227:SF11">
    <property type="entry name" value="BLL4140 PROTEIN"/>
    <property type="match status" value="1"/>
</dbReference>
<protein>
    <recommendedName>
        <fullName evidence="9">ABC transmembrane type-1 domain-containing protein</fullName>
    </recommendedName>
</protein>
<dbReference type="Pfam" id="PF00400">
    <property type="entry name" value="WD40"/>
    <property type="match status" value="1"/>
</dbReference>
<organism evidence="10">
    <name type="scientific">uncultured Thermomicrobiales bacterium</name>
    <dbReference type="NCBI Taxonomy" id="1645740"/>
    <lineage>
        <taxon>Bacteria</taxon>
        <taxon>Pseudomonadati</taxon>
        <taxon>Thermomicrobiota</taxon>
        <taxon>Thermomicrobia</taxon>
        <taxon>Thermomicrobiales</taxon>
        <taxon>environmental samples</taxon>
    </lineage>
</organism>
<feature type="transmembrane region" description="Helical" evidence="7">
    <location>
        <begin position="362"/>
        <end position="383"/>
    </location>
</feature>
<gene>
    <name evidence="10" type="ORF">AVDCRST_MAG87-2485</name>
</gene>
<dbReference type="InterPro" id="IPR011047">
    <property type="entry name" value="Quinoprotein_ADH-like_sf"/>
</dbReference>
<keyword evidence="3" id="KW-1003">Cell membrane</keyword>
<evidence type="ECO:0000256" key="3">
    <source>
        <dbReference type="ARBA" id="ARBA00022475"/>
    </source>
</evidence>
<dbReference type="InterPro" id="IPR018391">
    <property type="entry name" value="PQQ_b-propeller_rpt"/>
</dbReference>
<reference evidence="10" key="1">
    <citation type="submission" date="2020-02" db="EMBL/GenBank/DDBJ databases">
        <authorList>
            <person name="Meier V. D."/>
        </authorList>
    </citation>
    <scope>NUCLEOTIDE SEQUENCE</scope>
    <source>
        <strain evidence="10">AVDCRST_MAG87</strain>
    </source>
</reference>
<dbReference type="Gene3D" id="1.10.3720.10">
    <property type="entry name" value="MetI-like"/>
    <property type="match status" value="1"/>
</dbReference>
<feature type="transmembrane region" description="Helical" evidence="7">
    <location>
        <begin position="412"/>
        <end position="430"/>
    </location>
</feature>
<proteinExistence type="inferred from homology"/>
<evidence type="ECO:0000256" key="1">
    <source>
        <dbReference type="ARBA" id="ARBA00004651"/>
    </source>
</evidence>
<dbReference type="SUPFAM" id="SSF161098">
    <property type="entry name" value="MetI-like"/>
    <property type="match status" value="1"/>
</dbReference>
<evidence type="ECO:0000256" key="5">
    <source>
        <dbReference type="ARBA" id="ARBA00022989"/>
    </source>
</evidence>
<sequence>MTRRGGRWSGVPSHFPEPRPPTDPTLRQPALPAKCARGRYCRALVRATLLVLACALLLPTVVVAAEGWLETTESVVYAVGTNADGTVIVSGRRDNSVVAYSGSGDELWTFPTTGTVYGIAVSDDGQRVAVASEDRNVYLLDGSGAELWRYRGGQTFLSVSITGDGRIVAAGSEDRTVSLFDASGTLTWQHTATDHVSQVALYGGEGGFRVVAGSRDSRVVLISGEGQVVWESTLSYSVRGLAVTANGARIVAGDDRETLSLLDGGSGKIVWTRLLGSPVPAVGISRDGSVIVAGSSAGTLSVFDPEGNLVSESGVESAFRDLSLNGDSSLAAVALEGQVAVFPRGEGGTYQVPEVESRFGQYVVPLLVAGVALVVIVTVALGLRKRPDGERAWRRVANWNRSLGREMWRARVSYFFLVPTLVMLLLFNYYPAFSGIYHAFTEWSPGIRTRWVGLKQFEDLGNNRYFWTGIGNLLILIVTGFLKLLIPLAVAEMIFHVRSPSVGYAFRTLFVLQVIVPGVVGILLWVNVYDPNIGLANQVLEAVGLGNLTRFWLGDADTAIWSIVFMGFPWVSAFALLIFYGGLISIPGELFDSASLDGASTLRRIFNIDLPLLLGQVRLVLILTFIATVQEFAAIFLTTGGGPGSATYVPSLELYYQAVRFNNFGAASAIGAVLFIVILGGTILNLRYVKSSVEYGT</sequence>
<dbReference type="InterPro" id="IPR000515">
    <property type="entry name" value="MetI-like"/>
</dbReference>
<keyword evidence="4 7" id="KW-0812">Transmembrane</keyword>
<feature type="transmembrane region" description="Helical" evidence="7">
    <location>
        <begin position="661"/>
        <end position="684"/>
    </location>
</feature>
<dbReference type="PANTHER" id="PTHR43227">
    <property type="entry name" value="BLL4140 PROTEIN"/>
    <property type="match status" value="1"/>
</dbReference>
<feature type="transmembrane region" description="Helical" evidence="7">
    <location>
        <begin position="619"/>
        <end position="641"/>
    </location>
</feature>
<dbReference type="SUPFAM" id="SSF50998">
    <property type="entry name" value="Quinoprotein alcohol dehydrogenase-like"/>
    <property type="match status" value="1"/>
</dbReference>
<dbReference type="InterPro" id="IPR015943">
    <property type="entry name" value="WD40/YVTN_repeat-like_dom_sf"/>
</dbReference>
<dbReference type="SMART" id="SM00564">
    <property type="entry name" value="PQQ"/>
    <property type="match status" value="6"/>
</dbReference>
<dbReference type="InterPro" id="IPR035906">
    <property type="entry name" value="MetI-like_sf"/>
</dbReference>
<dbReference type="SMART" id="SM00320">
    <property type="entry name" value="WD40"/>
    <property type="match status" value="6"/>
</dbReference>
<keyword evidence="6 7" id="KW-0472">Membrane</keyword>
<feature type="transmembrane region" description="Helical" evidence="7">
    <location>
        <begin position="559"/>
        <end position="580"/>
    </location>
</feature>
<dbReference type="Pfam" id="PF13360">
    <property type="entry name" value="PQQ_2"/>
    <property type="match status" value="1"/>
</dbReference>
<dbReference type="Pfam" id="PF00528">
    <property type="entry name" value="BPD_transp_1"/>
    <property type="match status" value="1"/>
</dbReference>